<feature type="compositionally biased region" description="Low complexity" evidence="1">
    <location>
        <begin position="522"/>
        <end position="545"/>
    </location>
</feature>
<name>A0A8S0WV47_CYCAE</name>
<protein>
    <submittedName>
        <fullName evidence="2">Uncharacterized protein</fullName>
    </submittedName>
</protein>
<organism evidence="2 3">
    <name type="scientific">Cyclocybe aegerita</name>
    <name type="common">Black poplar mushroom</name>
    <name type="synonym">Agrocybe aegerita</name>
    <dbReference type="NCBI Taxonomy" id="1973307"/>
    <lineage>
        <taxon>Eukaryota</taxon>
        <taxon>Fungi</taxon>
        <taxon>Dikarya</taxon>
        <taxon>Basidiomycota</taxon>
        <taxon>Agaricomycotina</taxon>
        <taxon>Agaricomycetes</taxon>
        <taxon>Agaricomycetidae</taxon>
        <taxon>Agaricales</taxon>
        <taxon>Agaricineae</taxon>
        <taxon>Bolbitiaceae</taxon>
        <taxon>Cyclocybe</taxon>
    </lineage>
</organism>
<keyword evidence="3" id="KW-1185">Reference proteome</keyword>
<feature type="compositionally biased region" description="Polar residues" evidence="1">
    <location>
        <begin position="594"/>
        <end position="604"/>
    </location>
</feature>
<dbReference type="EMBL" id="CACVBS010000024">
    <property type="protein sequence ID" value="CAA7259418.1"/>
    <property type="molecule type" value="Genomic_DNA"/>
</dbReference>
<feature type="region of interest" description="Disordered" evidence="1">
    <location>
        <begin position="47"/>
        <end position="89"/>
    </location>
</feature>
<accession>A0A8S0WV47</accession>
<feature type="compositionally biased region" description="Pro residues" evidence="1">
    <location>
        <begin position="272"/>
        <end position="286"/>
    </location>
</feature>
<feature type="compositionally biased region" description="Polar residues" evidence="1">
    <location>
        <begin position="78"/>
        <end position="89"/>
    </location>
</feature>
<feature type="compositionally biased region" description="Low complexity" evidence="1">
    <location>
        <begin position="314"/>
        <end position="335"/>
    </location>
</feature>
<evidence type="ECO:0000313" key="2">
    <source>
        <dbReference type="EMBL" id="CAA7259418.1"/>
    </source>
</evidence>
<feature type="compositionally biased region" description="Low complexity" evidence="1">
    <location>
        <begin position="612"/>
        <end position="622"/>
    </location>
</feature>
<feature type="compositionally biased region" description="Low complexity" evidence="1">
    <location>
        <begin position="574"/>
        <end position="587"/>
    </location>
</feature>
<feature type="compositionally biased region" description="Polar residues" evidence="1">
    <location>
        <begin position="360"/>
        <end position="380"/>
    </location>
</feature>
<feature type="region of interest" description="Disordered" evidence="1">
    <location>
        <begin position="181"/>
        <end position="381"/>
    </location>
</feature>
<feature type="compositionally biased region" description="Polar residues" evidence="1">
    <location>
        <begin position="183"/>
        <end position="197"/>
    </location>
</feature>
<dbReference type="Proteomes" id="UP000467700">
    <property type="component" value="Unassembled WGS sequence"/>
</dbReference>
<feature type="compositionally biased region" description="Polar residues" evidence="1">
    <location>
        <begin position="213"/>
        <end position="228"/>
    </location>
</feature>
<dbReference type="OrthoDB" id="3246206at2759"/>
<feature type="region of interest" description="Disordered" evidence="1">
    <location>
        <begin position="506"/>
        <end position="649"/>
    </location>
</feature>
<sequence>MPAPAVYVLAILGTVGAVFAFKEFVYEPHIVPALERWKAEYDARREARRRRGAPIEVPMSERRHSETNDSPNDEDDSGNSASASGPSTWRSEFMRNGLLRRRGASAQPPVHATGRDVELESLVAPEVSAWRNATSNGAAQDVGQRSSANLLDQSSHSIDESIHAIPYPALSPTHAPHHVLFDSSMNSPLSTTPSSHASGLPSMPASPAPGTMYTGTLPSGTNSGTPERNASEEPQPPQPHLTHPSGPEPQVDSSRRATPSPPPIFVSSVPLVPSPPPARVPSPLTPPLSTSSSLLPSPPAPALIESANQQQDVLSPLQLSVLPPSPSSRASSPNLTPTSPEGPVSPISSLPAPVPVPATSDLQGFTDSHATPTANQFQHPSYSIQQPILSLSQSYPQELDYEQGLELLSPPSSRAESPFSMADYSPAANFRSFSPLGVNTNVRPESSLSPLSSVSASSAFSSVFSSPEMTHSPIRMGLGNESFDTLSPVMQARAFSGLGAADRAVTSPFADPVDSPRSLRASVSPQPSYSQTSSAQSTTYLSLSGSDDDESELYGPNTRADQSTDQGLGLTLFPTSVSASTPTASSAIQPRSPGAQTQIQNHPQSDSEFSDLDFLSDVAGTESEAESEEGWSVAGSEQGLNRASNANGAAALDRNETIRARGGAFGWRR</sequence>
<feature type="compositionally biased region" description="Polar residues" evidence="1">
    <location>
        <begin position="638"/>
        <end position="647"/>
    </location>
</feature>
<gene>
    <name evidence="2" type="ORF">AAE3_LOCUS1720</name>
</gene>
<comment type="caution">
    <text evidence="2">The sequence shown here is derived from an EMBL/GenBank/DDBJ whole genome shotgun (WGS) entry which is preliminary data.</text>
</comment>
<evidence type="ECO:0000256" key="1">
    <source>
        <dbReference type="SAM" id="MobiDB-lite"/>
    </source>
</evidence>
<evidence type="ECO:0000313" key="3">
    <source>
        <dbReference type="Proteomes" id="UP000467700"/>
    </source>
</evidence>
<dbReference type="AlphaFoldDB" id="A0A8S0WV47"/>
<reference evidence="2 3" key="1">
    <citation type="submission" date="2020-01" db="EMBL/GenBank/DDBJ databases">
        <authorList>
            <person name="Gupta K D."/>
        </authorList>
    </citation>
    <scope>NUCLEOTIDE SEQUENCE [LARGE SCALE GENOMIC DNA]</scope>
</reference>
<proteinExistence type="predicted"/>